<name>A0ABN3LJQ4_9ACTN</name>
<keyword evidence="1" id="KW-0805">Transcription regulation</keyword>
<feature type="domain" description="HTH tetR-type" evidence="5">
    <location>
        <begin position="9"/>
        <end position="69"/>
    </location>
</feature>
<dbReference type="InterPro" id="IPR001647">
    <property type="entry name" value="HTH_TetR"/>
</dbReference>
<dbReference type="PANTHER" id="PTHR30055:SF234">
    <property type="entry name" value="HTH-TYPE TRANSCRIPTIONAL REGULATOR BETI"/>
    <property type="match status" value="1"/>
</dbReference>
<keyword evidence="7" id="KW-1185">Reference proteome</keyword>
<keyword evidence="3" id="KW-0804">Transcription</keyword>
<reference evidence="6 7" key="1">
    <citation type="journal article" date="2019" name="Int. J. Syst. Evol. Microbiol.">
        <title>The Global Catalogue of Microorganisms (GCM) 10K type strain sequencing project: providing services to taxonomists for standard genome sequencing and annotation.</title>
        <authorList>
            <consortium name="The Broad Institute Genomics Platform"/>
            <consortium name="The Broad Institute Genome Sequencing Center for Infectious Disease"/>
            <person name="Wu L."/>
            <person name="Ma J."/>
        </authorList>
    </citation>
    <scope>NUCLEOTIDE SEQUENCE [LARGE SCALE GENOMIC DNA]</scope>
    <source>
        <strain evidence="6 7">JCM 6307</strain>
    </source>
</reference>
<dbReference type="InterPro" id="IPR050109">
    <property type="entry name" value="HTH-type_TetR-like_transc_reg"/>
</dbReference>
<dbReference type="Pfam" id="PF00440">
    <property type="entry name" value="TetR_N"/>
    <property type="match status" value="1"/>
</dbReference>
<evidence type="ECO:0000313" key="7">
    <source>
        <dbReference type="Proteomes" id="UP001501358"/>
    </source>
</evidence>
<dbReference type="Gene3D" id="1.10.357.10">
    <property type="entry name" value="Tetracycline Repressor, domain 2"/>
    <property type="match status" value="1"/>
</dbReference>
<evidence type="ECO:0000259" key="5">
    <source>
        <dbReference type="PROSITE" id="PS50977"/>
    </source>
</evidence>
<feature type="DNA-binding region" description="H-T-H motif" evidence="4">
    <location>
        <begin position="32"/>
        <end position="51"/>
    </location>
</feature>
<comment type="caution">
    <text evidence="6">The sequence shown here is derived from an EMBL/GenBank/DDBJ whole genome shotgun (WGS) entry which is preliminary data.</text>
</comment>
<dbReference type="InterPro" id="IPR009057">
    <property type="entry name" value="Homeodomain-like_sf"/>
</dbReference>
<protein>
    <submittedName>
        <fullName evidence="6">TetR/AcrR family transcriptional regulator C-terminal domain-containing protein</fullName>
    </submittedName>
</protein>
<dbReference type="Proteomes" id="UP001501358">
    <property type="component" value="Unassembled WGS sequence"/>
</dbReference>
<dbReference type="EMBL" id="BAAATA010000010">
    <property type="protein sequence ID" value="GAA2485423.1"/>
    <property type="molecule type" value="Genomic_DNA"/>
</dbReference>
<dbReference type="PANTHER" id="PTHR30055">
    <property type="entry name" value="HTH-TYPE TRANSCRIPTIONAL REGULATOR RUTR"/>
    <property type="match status" value="1"/>
</dbReference>
<dbReference type="PROSITE" id="PS50977">
    <property type="entry name" value="HTH_TETR_2"/>
    <property type="match status" value="1"/>
</dbReference>
<evidence type="ECO:0000256" key="1">
    <source>
        <dbReference type="ARBA" id="ARBA00023015"/>
    </source>
</evidence>
<evidence type="ECO:0000256" key="2">
    <source>
        <dbReference type="ARBA" id="ARBA00023125"/>
    </source>
</evidence>
<evidence type="ECO:0000256" key="4">
    <source>
        <dbReference type="PROSITE-ProRule" id="PRU00335"/>
    </source>
</evidence>
<organism evidence="6 7">
    <name type="scientific">Streptomyces thermolineatus</name>
    <dbReference type="NCBI Taxonomy" id="44033"/>
    <lineage>
        <taxon>Bacteria</taxon>
        <taxon>Bacillati</taxon>
        <taxon>Actinomycetota</taxon>
        <taxon>Actinomycetes</taxon>
        <taxon>Kitasatosporales</taxon>
        <taxon>Streptomycetaceae</taxon>
        <taxon>Streptomyces</taxon>
    </lineage>
</organism>
<proteinExistence type="predicted"/>
<evidence type="ECO:0000313" key="6">
    <source>
        <dbReference type="EMBL" id="GAA2485423.1"/>
    </source>
</evidence>
<accession>A0ABN3LJQ4</accession>
<keyword evidence="2 4" id="KW-0238">DNA-binding</keyword>
<dbReference type="InterPro" id="IPR039532">
    <property type="entry name" value="TetR_C_Firmicutes"/>
</dbReference>
<dbReference type="RefSeq" id="WP_182315441.1">
    <property type="nucleotide sequence ID" value="NZ_BAAATA010000010.1"/>
</dbReference>
<dbReference type="SUPFAM" id="SSF46689">
    <property type="entry name" value="Homeodomain-like"/>
    <property type="match status" value="1"/>
</dbReference>
<evidence type="ECO:0000256" key="3">
    <source>
        <dbReference type="ARBA" id="ARBA00023163"/>
    </source>
</evidence>
<gene>
    <name evidence="6" type="ORF">GCM10010406_22030</name>
</gene>
<sequence length="189" mass="20737">MNPDDPRARRTRARLRTAVLELAADRELSSITVSEVAKRAGVNRTTVYQHHPDLHSLVSDSMEEAVAEAVRAAALCPLTAPRDRAPQPLTDLFEHIAANATLYHRVLCDRGSPLFAVRMRERLARELAERFREDGRPSGFDDVPVDIHAAYLAGALTGVLAHWLAAQASSPDAPAPGEAALATWRLFRC</sequence>
<dbReference type="Pfam" id="PF14278">
    <property type="entry name" value="TetR_C_8"/>
    <property type="match status" value="1"/>
</dbReference>